<dbReference type="SUPFAM" id="SSF56219">
    <property type="entry name" value="DNase I-like"/>
    <property type="match status" value="1"/>
</dbReference>
<dbReference type="GO" id="GO:0003824">
    <property type="term" value="F:catalytic activity"/>
    <property type="evidence" value="ECO:0007669"/>
    <property type="project" value="InterPro"/>
</dbReference>
<dbReference type="InterPro" id="IPR036691">
    <property type="entry name" value="Endo/exonu/phosph_ase_sf"/>
</dbReference>
<keyword evidence="3" id="KW-1185">Reference proteome</keyword>
<organism evidence="2 3">
    <name type="scientific">Pieris macdunnoughi</name>
    <dbReference type="NCBI Taxonomy" id="345717"/>
    <lineage>
        <taxon>Eukaryota</taxon>
        <taxon>Metazoa</taxon>
        <taxon>Ecdysozoa</taxon>
        <taxon>Arthropoda</taxon>
        <taxon>Hexapoda</taxon>
        <taxon>Insecta</taxon>
        <taxon>Pterygota</taxon>
        <taxon>Neoptera</taxon>
        <taxon>Endopterygota</taxon>
        <taxon>Lepidoptera</taxon>
        <taxon>Glossata</taxon>
        <taxon>Ditrysia</taxon>
        <taxon>Papilionoidea</taxon>
        <taxon>Pieridae</taxon>
        <taxon>Pierinae</taxon>
        <taxon>Pieris</taxon>
    </lineage>
</organism>
<proteinExistence type="predicted"/>
<gene>
    <name evidence="2" type="ORF">PMACD_LOCUS10764</name>
</gene>
<feature type="domain" description="Endonuclease/exonuclease/phosphatase" evidence="1">
    <location>
        <begin position="7"/>
        <end position="86"/>
    </location>
</feature>
<dbReference type="Pfam" id="PF03372">
    <property type="entry name" value="Exo_endo_phos"/>
    <property type="match status" value="1"/>
</dbReference>
<accession>A0A821US14</accession>
<comment type="caution">
    <text evidence="2">The sequence shown here is derived from an EMBL/GenBank/DDBJ whole genome shotgun (WGS) entry which is preliminary data.</text>
</comment>
<dbReference type="AlphaFoldDB" id="A0A821US14"/>
<dbReference type="Gene3D" id="3.60.10.10">
    <property type="entry name" value="Endonuclease/exonuclease/phosphatase"/>
    <property type="match status" value="1"/>
</dbReference>
<name>A0A821US14_9NEOP</name>
<dbReference type="InterPro" id="IPR005135">
    <property type="entry name" value="Endo/exonuclease/phosphatase"/>
</dbReference>
<evidence type="ECO:0000313" key="3">
    <source>
        <dbReference type="Proteomes" id="UP000663880"/>
    </source>
</evidence>
<dbReference type="Proteomes" id="UP000663880">
    <property type="component" value="Unassembled WGS sequence"/>
</dbReference>
<dbReference type="EMBL" id="CAJOBZ010000032">
    <property type="protein sequence ID" value="CAF4894495.1"/>
    <property type="molecule type" value="Genomic_DNA"/>
</dbReference>
<evidence type="ECO:0000259" key="1">
    <source>
        <dbReference type="Pfam" id="PF03372"/>
    </source>
</evidence>
<dbReference type="OrthoDB" id="7474049at2759"/>
<protein>
    <recommendedName>
        <fullName evidence="1">Endonuclease/exonuclease/phosphatase domain-containing protein</fullName>
    </recommendedName>
</protein>
<reference evidence="2" key="1">
    <citation type="submission" date="2021-02" db="EMBL/GenBank/DDBJ databases">
        <authorList>
            <person name="Steward A R."/>
        </authorList>
    </citation>
    <scope>NUCLEOTIDE SEQUENCE</scope>
</reference>
<sequence>MNKLKIATWNIDGLTPKKNEDENLLKIYNLDALLISEPHLTSNSQIHVHNYNVYSTNHPDGTAHGGTAIIIRTSIEHYELPQFRSESIQATSISRMKMGISVSPRFIVLQSTL</sequence>
<evidence type="ECO:0000313" key="2">
    <source>
        <dbReference type="EMBL" id="CAF4894495.1"/>
    </source>
</evidence>